<name>A0A6A6QEK5_9PEZI</name>
<dbReference type="Gene3D" id="2.120.10.70">
    <property type="entry name" value="Fucose-specific lectin"/>
    <property type="match status" value="1"/>
</dbReference>
<reference evidence="1" key="1">
    <citation type="journal article" date="2020" name="Stud. Mycol.">
        <title>101 Dothideomycetes genomes: a test case for predicting lifestyles and emergence of pathogens.</title>
        <authorList>
            <person name="Haridas S."/>
            <person name="Albert R."/>
            <person name="Binder M."/>
            <person name="Bloem J."/>
            <person name="Labutti K."/>
            <person name="Salamov A."/>
            <person name="Andreopoulos B."/>
            <person name="Baker S."/>
            <person name="Barry K."/>
            <person name="Bills G."/>
            <person name="Bluhm B."/>
            <person name="Cannon C."/>
            <person name="Castanera R."/>
            <person name="Culley D."/>
            <person name="Daum C."/>
            <person name="Ezra D."/>
            <person name="Gonzalez J."/>
            <person name="Henrissat B."/>
            <person name="Kuo A."/>
            <person name="Liang C."/>
            <person name="Lipzen A."/>
            <person name="Lutzoni F."/>
            <person name="Magnuson J."/>
            <person name="Mondo S."/>
            <person name="Nolan M."/>
            <person name="Ohm R."/>
            <person name="Pangilinan J."/>
            <person name="Park H.-J."/>
            <person name="Ramirez L."/>
            <person name="Alfaro M."/>
            <person name="Sun H."/>
            <person name="Tritt A."/>
            <person name="Yoshinaga Y."/>
            <person name="Zwiers L.-H."/>
            <person name="Turgeon B."/>
            <person name="Goodwin S."/>
            <person name="Spatafora J."/>
            <person name="Crous P."/>
            <person name="Grigoriev I."/>
        </authorList>
    </citation>
    <scope>NUCLEOTIDE SEQUENCE</scope>
    <source>
        <strain evidence="1">CBS 269.34</strain>
    </source>
</reference>
<evidence type="ECO:0000313" key="1">
    <source>
        <dbReference type="EMBL" id="KAF2489917.1"/>
    </source>
</evidence>
<accession>A0A6A6QEK5</accession>
<keyword evidence="2" id="KW-1185">Reference proteome</keyword>
<dbReference type="EMBL" id="MU004198">
    <property type="protein sequence ID" value="KAF2489917.1"/>
    <property type="molecule type" value="Genomic_DNA"/>
</dbReference>
<dbReference type="OrthoDB" id="3800077at2759"/>
<dbReference type="SUPFAM" id="SSF89372">
    <property type="entry name" value="Fucose-specific lectin"/>
    <property type="match status" value="1"/>
</dbReference>
<dbReference type="AlphaFoldDB" id="A0A6A6QEK5"/>
<protein>
    <recommendedName>
        <fullName evidence="3">Fucose-specific lectin</fullName>
    </recommendedName>
</protein>
<evidence type="ECO:0008006" key="3">
    <source>
        <dbReference type="Google" id="ProtNLM"/>
    </source>
</evidence>
<evidence type="ECO:0000313" key="2">
    <source>
        <dbReference type="Proteomes" id="UP000799750"/>
    </source>
</evidence>
<organism evidence="1 2">
    <name type="scientific">Lophium mytilinum</name>
    <dbReference type="NCBI Taxonomy" id="390894"/>
    <lineage>
        <taxon>Eukaryota</taxon>
        <taxon>Fungi</taxon>
        <taxon>Dikarya</taxon>
        <taxon>Ascomycota</taxon>
        <taxon>Pezizomycotina</taxon>
        <taxon>Dothideomycetes</taxon>
        <taxon>Pleosporomycetidae</taxon>
        <taxon>Mytilinidiales</taxon>
        <taxon>Mytilinidiaceae</taxon>
        <taxon>Lophium</taxon>
    </lineage>
</organism>
<sequence length="248" mass="26863">MIESFPKLIVVDHLNEWSWDPSASTLGNSGTLTPYAIPTGSDSHLASYWPFILYQDAGMGVHEVVYDCRFPNCWFNRTLNETAYDGADFAIVPALQNLAEMNILYQEGDQKLMSMGRNSTTGDLTAASAFSINLPAAASFAALTVVRPSSDNTALNTYVLYQDSAGTIQVVWNDDASSWKGPATFPAFNDADNGTSIACLTQASFFTDTPLQPNSPLSRCYFQVKGALREVSLNGSDWEVVGDVNAGP</sequence>
<proteinExistence type="predicted"/>
<gene>
    <name evidence="1" type="ORF">BU16DRAFT_471572</name>
</gene>
<dbReference type="Proteomes" id="UP000799750">
    <property type="component" value="Unassembled WGS sequence"/>
</dbReference>